<dbReference type="InterPro" id="IPR003191">
    <property type="entry name" value="Guanylate-bd/ATL_C"/>
</dbReference>
<feature type="region of interest" description="Disordered" evidence="7">
    <location>
        <begin position="408"/>
        <end position="430"/>
    </location>
</feature>
<keyword evidence="1" id="KW-0399">Innate immunity</keyword>
<keyword evidence="8" id="KW-1133">Transmembrane helix</keyword>
<dbReference type="InterPro" id="IPR036543">
    <property type="entry name" value="Guanylate-bd_C_sf"/>
</dbReference>
<dbReference type="InterPro" id="IPR030386">
    <property type="entry name" value="G_GB1_RHD3_dom"/>
</dbReference>
<keyword evidence="5" id="KW-0342">GTP-binding</keyword>
<dbReference type="CDD" id="cd16269">
    <property type="entry name" value="GBP_C"/>
    <property type="match status" value="1"/>
</dbReference>
<dbReference type="GO" id="GO:0005525">
    <property type="term" value="F:GTP binding"/>
    <property type="evidence" value="ECO:0007669"/>
    <property type="project" value="UniProtKB-KW"/>
</dbReference>
<evidence type="ECO:0000256" key="5">
    <source>
        <dbReference type="ARBA" id="ARBA00023134"/>
    </source>
</evidence>
<feature type="domain" description="GB1/RHD3-type G" evidence="9">
    <location>
        <begin position="1"/>
        <end position="193"/>
    </location>
</feature>
<name>A0A2P4S8T5_BAMTH</name>
<gene>
    <name evidence="10" type="ORF">CIB84_015727</name>
</gene>
<evidence type="ECO:0000259" key="9">
    <source>
        <dbReference type="PROSITE" id="PS51715"/>
    </source>
</evidence>
<dbReference type="EMBL" id="PPHD01082316">
    <property type="protein sequence ID" value="POI20526.1"/>
    <property type="molecule type" value="Genomic_DNA"/>
</dbReference>
<dbReference type="Proteomes" id="UP000237246">
    <property type="component" value="Unassembled WGS sequence"/>
</dbReference>
<keyword evidence="8" id="KW-0812">Transmembrane</keyword>
<keyword evidence="11" id="KW-1185">Reference proteome</keyword>
<evidence type="ECO:0000313" key="10">
    <source>
        <dbReference type="EMBL" id="POI20526.1"/>
    </source>
</evidence>
<sequence>RGASLTARIALLEGDTGLLLQGDTKNDTWIFVLAVLLSSTLIYNSKGTIDQQALENLHYVLTLAEHVKLRKRPEENGAQPPSADGLAVFFPTFVWAVRDFTLQLEADGKEISEDEYLENALKLRGGSSPEAQHYDHLRECIQQFFPQRRCFIFDQPASKRDLPRLEELSDDRMDPEFLQQLEKFCSYIWERSPPKSIPGGCKITGEMLGTLAVTYVDAIQSGAVPCLESAVTALAELHNSAAVREAAALYWELMEQQAELPMETAEGLLELHEQCQRETLQLFEERVITDDVERFRAELLRQVEAARLQFCSRDEEASHEKCTAALQELYSEMEQRINDGIYFVPGGHRLFLGDQQTLVERYRALPGKGVKADAALQEFLLTMESLARSICSTDRALTEMDEQIKDLRAQNEKAEQDRAAERQREAEKLRKMEDRARRCEEEAFQLRKRLQQDKGKKSHSKGEHSGGGFQQQATRINWSDVIVPVLGTVLVLVFLTARVVL</sequence>
<evidence type="ECO:0000256" key="4">
    <source>
        <dbReference type="ARBA" id="ARBA00022859"/>
    </source>
</evidence>
<keyword evidence="3" id="KW-0378">Hydrolase</keyword>
<dbReference type="AlphaFoldDB" id="A0A2P4S8T5"/>
<dbReference type="OrthoDB" id="9119023at2759"/>
<keyword evidence="2" id="KW-0547">Nucleotide-binding</keyword>
<evidence type="ECO:0000256" key="6">
    <source>
        <dbReference type="PROSITE-ProRule" id="PRU01052"/>
    </source>
</evidence>
<dbReference type="InterPro" id="IPR037684">
    <property type="entry name" value="GBP_C"/>
</dbReference>
<dbReference type="PROSITE" id="PS51715">
    <property type="entry name" value="G_GB1_RHD3"/>
    <property type="match status" value="1"/>
</dbReference>
<dbReference type="InterPro" id="IPR015894">
    <property type="entry name" value="Guanylate-bd_N"/>
</dbReference>
<feature type="transmembrane region" description="Helical" evidence="8">
    <location>
        <begin position="481"/>
        <end position="500"/>
    </location>
</feature>
<protein>
    <recommendedName>
        <fullName evidence="9">GB1/RHD3-type G domain-containing protein</fullName>
    </recommendedName>
</protein>
<evidence type="ECO:0000313" key="11">
    <source>
        <dbReference type="Proteomes" id="UP000237246"/>
    </source>
</evidence>
<feature type="compositionally biased region" description="Basic and acidic residues" evidence="7">
    <location>
        <begin position="449"/>
        <end position="464"/>
    </location>
</feature>
<comment type="caution">
    <text evidence="10">The sequence shown here is derived from an EMBL/GenBank/DDBJ whole genome shotgun (WGS) entry which is preliminary data.</text>
</comment>
<keyword evidence="8" id="KW-0472">Membrane</keyword>
<dbReference type="GO" id="GO:0045087">
    <property type="term" value="P:innate immune response"/>
    <property type="evidence" value="ECO:0007669"/>
    <property type="project" value="UniProtKB-KW"/>
</dbReference>
<evidence type="ECO:0000256" key="2">
    <source>
        <dbReference type="ARBA" id="ARBA00022741"/>
    </source>
</evidence>
<dbReference type="Gene3D" id="1.20.1000.10">
    <property type="entry name" value="Guanylate-binding protein, C-terminal domain"/>
    <property type="match status" value="1"/>
</dbReference>
<keyword evidence="4" id="KW-0391">Immunity</keyword>
<organism evidence="10 11">
    <name type="scientific">Bambusicola thoracicus</name>
    <name type="common">Chinese bamboo-partridge</name>
    <name type="synonym">Perdix thoracica</name>
    <dbReference type="NCBI Taxonomy" id="9083"/>
    <lineage>
        <taxon>Eukaryota</taxon>
        <taxon>Metazoa</taxon>
        <taxon>Chordata</taxon>
        <taxon>Craniata</taxon>
        <taxon>Vertebrata</taxon>
        <taxon>Euteleostomi</taxon>
        <taxon>Archelosauria</taxon>
        <taxon>Archosauria</taxon>
        <taxon>Dinosauria</taxon>
        <taxon>Saurischia</taxon>
        <taxon>Theropoda</taxon>
        <taxon>Coelurosauria</taxon>
        <taxon>Aves</taxon>
        <taxon>Neognathae</taxon>
        <taxon>Galloanserae</taxon>
        <taxon>Galliformes</taxon>
        <taxon>Phasianidae</taxon>
        <taxon>Perdicinae</taxon>
        <taxon>Bambusicola</taxon>
    </lineage>
</organism>
<evidence type="ECO:0000256" key="8">
    <source>
        <dbReference type="SAM" id="Phobius"/>
    </source>
</evidence>
<dbReference type="Pfam" id="PF02263">
    <property type="entry name" value="GBP"/>
    <property type="match status" value="1"/>
</dbReference>
<dbReference type="InterPro" id="IPR027417">
    <property type="entry name" value="P-loop_NTPase"/>
</dbReference>
<evidence type="ECO:0000256" key="7">
    <source>
        <dbReference type="SAM" id="MobiDB-lite"/>
    </source>
</evidence>
<proteinExistence type="inferred from homology"/>
<dbReference type="SUPFAM" id="SSF48340">
    <property type="entry name" value="Interferon-induced guanylate-binding protein 1 (GBP1), C-terminal domain"/>
    <property type="match status" value="1"/>
</dbReference>
<dbReference type="Pfam" id="PF02841">
    <property type="entry name" value="GBP_C"/>
    <property type="match status" value="1"/>
</dbReference>
<feature type="region of interest" description="Disordered" evidence="7">
    <location>
        <begin position="449"/>
        <end position="470"/>
    </location>
</feature>
<evidence type="ECO:0000256" key="1">
    <source>
        <dbReference type="ARBA" id="ARBA00022588"/>
    </source>
</evidence>
<reference evidence="10 11" key="1">
    <citation type="submission" date="2018-01" db="EMBL/GenBank/DDBJ databases">
        <title>Comparison of the Chinese Bamboo Partridge and Red Junglefowl genome sequences highlights the importance of demography in genome evolution.</title>
        <authorList>
            <person name="Tiley G.P."/>
            <person name="Kimball R.T."/>
            <person name="Braun E.L."/>
            <person name="Burleigh J.G."/>
        </authorList>
    </citation>
    <scope>NUCLEOTIDE SEQUENCE [LARGE SCALE GENOMIC DNA]</scope>
    <source>
        <strain evidence="10">RTK389</strain>
        <tissue evidence="10">Blood</tissue>
    </source>
</reference>
<feature type="non-terminal residue" evidence="10">
    <location>
        <position position="1"/>
    </location>
</feature>
<dbReference type="Gene3D" id="3.40.50.300">
    <property type="entry name" value="P-loop containing nucleotide triphosphate hydrolases"/>
    <property type="match status" value="1"/>
</dbReference>
<accession>A0A2P4S8T5</accession>
<dbReference type="SUPFAM" id="SSF52540">
    <property type="entry name" value="P-loop containing nucleoside triphosphate hydrolases"/>
    <property type="match status" value="1"/>
</dbReference>
<evidence type="ECO:0000256" key="3">
    <source>
        <dbReference type="ARBA" id="ARBA00022801"/>
    </source>
</evidence>
<dbReference type="GO" id="GO:0003924">
    <property type="term" value="F:GTPase activity"/>
    <property type="evidence" value="ECO:0007669"/>
    <property type="project" value="InterPro"/>
</dbReference>
<dbReference type="PANTHER" id="PTHR10751">
    <property type="entry name" value="GUANYLATE BINDING PROTEIN"/>
    <property type="match status" value="1"/>
</dbReference>
<comment type="similarity">
    <text evidence="6">Belongs to the TRAFAC class dynamin-like GTPase superfamily. GB1/RHD3 GTPase family.</text>
</comment>